<dbReference type="InterPro" id="IPR003961">
    <property type="entry name" value="FN3_dom"/>
</dbReference>
<feature type="domain" description="Fibronectin type-III" evidence="1">
    <location>
        <begin position="495"/>
        <end position="590"/>
    </location>
</feature>
<dbReference type="CDD" id="cd00063">
    <property type="entry name" value="FN3"/>
    <property type="match status" value="2"/>
</dbReference>
<dbReference type="RefSeq" id="WP_344925239.1">
    <property type="nucleotide sequence ID" value="NZ_BAABCW010000003.1"/>
</dbReference>
<dbReference type="EMBL" id="BAABCW010000003">
    <property type="protein sequence ID" value="GAA4111726.1"/>
    <property type="molecule type" value="Genomic_DNA"/>
</dbReference>
<gene>
    <name evidence="2" type="ORF">GCM10022393_09590</name>
</gene>
<sequence length="681" mass="76260">MFFGGVQFSIAQDATVITNEIKVITRVQEDAILLRWAATTPVSWLKGNNFGYQIERFTISRDGMMLQTPEKKVLTQTPLKPASLENWENMVNDNDYAAILAQALYGETFAVEQTQGGLAQIINTAKEIDQRFAFALFAADMNFEAAKKAAMAYTDSNIVANEEYLYTITSQIPEEILSVKPGLVTVKVTKPEPLPVPLDLFAVPKDKNILLTWEYHLFKGVFTSYYIERSENEIDFKRLGDTPLVNMNDKPNAPARRMFYIDTIAQNDTTYSYRVQGISPFGELSPYSEVVSAAGIKKLEAVAHISGHSFDDIGGVDITWEFPKEAEQEITEFQLLRAPQDQGPYSIVAKEIAPDVRTINCQELYPSNYFKITAIGKGKEKTTSFSSFVQAIDSIPPIAPVGMTGTVDTLGIVRVTWQHNPEKDLLGYRVFRGNLAKEEFIQLTVAPIEKASFIDTVQVKSLNAQVYYKIVAVDKRYNMSPYSEVLTLKKPDVIPPSSPIFRTYNVSTEGILLQWINSSSEDVSTHQLYRQQTKDVSRGWLPIFTTDTVSSYIDKAIIPETSYRYAIFAEDQSGLQSSPSTPITVTSQQTKEEGVKRLNTIVDRVQGSITLSWKLPADDIVEISIYKSKKEEPPVLFKQLPGTIKEVIDTAVSPNNTYIYQIKTVTKGGGHSSIQTKEVIF</sequence>
<protein>
    <recommendedName>
        <fullName evidence="1">Fibronectin type-III domain-containing protein</fullName>
    </recommendedName>
</protein>
<dbReference type="PROSITE" id="PS50853">
    <property type="entry name" value="FN3"/>
    <property type="match status" value="1"/>
</dbReference>
<comment type="caution">
    <text evidence="2">The sequence shown here is derived from an EMBL/GenBank/DDBJ whole genome shotgun (WGS) entry which is preliminary data.</text>
</comment>
<dbReference type="InterPro" id="IPR013783">
    <property type="entry name" value="Ig-like_fold"/>
</dbReference>
<keyword evidence="3" id="KW-1185">Reference proteome</keyword>
<dbReference type="Gene3D" id="2.60.40.10">
    <property type="entry name" value="Immunoglobulins"/>
    <property type="match status" value="4"/>
</dbReference>
<dbReference type="InterPro" id="IPR050713">
    <property type="entry name" value="RTP_Phos/Ushers"/>
</dbReference>
<dbReference type="Proteomes" id="UP001500459">
    <property type="component" value="Unassembled WGS sequence"/>
</dbReference>
<evidence type="ECO:0000259" key="1">
    <source>
        <dbReference type="PROSITE" id="PS50853"/>
    </source>
</evidence>
<dbReference type="SMART" id="SM00060">
    <property type="entry name" value="FN3"/>
    <property type="match status" value="4"/>
</dbReference>
<dbReference type="InterPro" id="IPR036116">
    <property type="entry name" value="FN3_sf"/>
</dbReference>
<organism evidence="2 3">
    <name type="scientific">Aquimarina addita</name>
    <dbReference type="NCBI Taxonomy" id="870485"/>
    <lineage>
        <taxon>Bacteria</taxon>
        <taxon>Pseudomonadati</taxon>
        <taxon>Bacteroidota</taxon>
        <taxon>Flavobacteriia</taxon>
        <taxon>Flavobacteriales</taxon>
        <taxon>Flavobacteriaceae</taxon>
        <taxon>Aquimarina</taxon>
    </lineage>
</organism>
<dbReference type="PANTHER" id="PTHR46957">
    <property type="entry name" value="CYTOKINE RECEPTOR"/>
    <property type="match status" value="1"/>
</dbReference>
<reference evidence="3" key="1">
    <citation type="journal article" date="2019" name="Int. J. Syst. Evol. Microbiol.">
        <title>The Global Catalogue of Microorganisms (GCM) 10K type strain sequencing project: providing services to taxonomists for standard genome sequencing and annotation.</title>
        <authorList>
            <consortium name="The Broad Institute Genomics Platform"/>
            <consortium name="The Broad Institute Genome Sequencing Center for Infectious Disease"/>
            <person name="Wu L."/>
            <person name="Ma J."/>
        </authorList>
    </citation>
    <scope>NUCLEOTIDE SEQUENCE [LARGE SCALE GENOMIC DNA]</scope>
    <source>
        <strain evidence="3">JCM 17106</strain>
    </source>
</reference>
<dbReference type="SUPFAM" id="SSF49265">
    <property type="entry name" value="Fibronectin type III"/>
    <property type="match status" value="2"/>
</dbReference>
<accession>A0ABP7XCL5</accession>
<evidence type="ECO:0000313" key="3">
    <source>
        <dbReference type="Proteomes" id="UP001500459"/>
    </source>
</evidence>
<proteinExistence type="predicted"/>
<evidence type="ECO:0000313" key="2">
    <source>
        <dbReference type="EMBL" id="GAA4111726.1"/>
    </source>
</evidence>
<dbReference type="PANTHER" id="PTHR46957:SF3">
    <property type="entry name" value="CYTOKINE RECEPTOR"/>
    <property type="match status" value="1"/>
</dbReference>
<name>A0ABP7XCL5_9FLAO</name>